<dbReference type="AlphaFoldDB" id="A0A7S1J796"/>
<keyword evidence="2" id="KW-1133">Transmembrane helix</keyword>
<feature type="compositionally biased region" description="Polar residues" evidence="1">
    <location>
        <begin position="1"/>
        <end position="25"/>
    </location>
</feature>
<organism evidence="3">
    <name type="scientific">Eutreptiella gymnastica</name>
    <dbReference type="NCBI Taxonomy" id="73025"/>
    <lineage>
        <taxon>Eukaryota</taxon>
        <taxon>Discoba</taxon>
        <taxon>Euglenozoa</taxon>
        <taxon>Euglenida</taxon>
        <taxon>Spirocuta</taxon>
        <taxon>Euglenophyceae</taxon>
        <taxon>Eutreptiales</taxon>
        <taxon>Eutreptiaceae</taxon>
        <taxon>Eutreptiella</taxon>
    </lineage>
</organism>
<evidence type="ECO:0000256" key="1">
    <source>
        <dbReference type="SAM" id="MobiDB-lite"/>
    </source>
</evidence>
<accession>A0A7S1J796</accession>
<proteinExistence type="predicted"/>
<evidence type="ECO:0000313" key="3">
    <source>
        <dbReference type="EMBL" id="CAD9034966.1"/>
    </source>
</evidence>
<keyword evidence="2" id="KW-0812">Transmembrane</keyword>
<dbReference type="EMBL" id="HBGA01124921">
    <property type="protein sequence ID" value="CAD9034966.1"/>
    <property type="molecule type" value="Transcribed_RNA"/>
</dbReference>
<gene>
    <name evidence="3" type="ORF">EGYM00392_LOCUS46119</name>
</gene>
<feature type="transmembrane region" description="Helical" evidence="2">
    <location>
        <begin position="72"/>
        <end position="90"/>
    </location>
</feature>
<reference evidence="3" key="1">
    <citation type="submission" date="2021-01" db="EMBL/GenBank/DDBJ databases">
        <authorList>
            <person name="Corre E."/>
            <person name="Pelletier E."/>
            <person name="Niang G."/>
            <person name="Scheremetjew M."/>
            <person name="Finn R."/>
            <person name="Kale V."/>
            <person name="Holt S."/>
            <person name="Cochrane G."/>
            <person name="Meng A."/>
            <person name="Brown T."/>
            <person name="Cohen L."/>
        </authorList>
    </citation>
    <scope>NUCLEOTIDE SEQUENCE</scope>
    <source>
        <strain evidence="3">NIES-381</strain>
    </source>
</reference>
<protein>
    <submittedName>
        <fullName evidence="3">Uncharacterized protein</fullName>
    </submittedName>
</protein>
<feature type="region of interest" description="Disordered" evidence="1">
    <location>
        <begin position="1"/>
        <end position="33"/>
    </location>
</feature>
<evidence type="ECO:0000256" key="2">
    <source>
        <dbReference type="SAM" id="Phobius"/>
    </source>
</evidence>
<sequence>MAVDSTSKQGDLQPSRSVLQINPSSTHERTDDSYELTYCYPPIDSNSFQPFSEQQGVGVVLVMVWQARMSCLLPLAGSIHTFALFGFVMMQQRMSVVRYENGMCTHPTCWTTVGHLAGVPGKYRV</sequence>
<keyword evidence="2" id="KW-0472">Membrane</keyword>
<name>A0A7S1J796_9EUGL</name>